<evidence type="ECO:0000256" key="3">
    <source>
        <dbReference type="SAM" id="SignalP"/>
    </source>
</evidence>
<protein>
    <submittedName>
        <fullName evidence="4">Uncharacterized protein</fullName>
    </submittedName>
</protein>
<dbReference type="Proteomes" id="UP001162483">
    <property type="component" value="Unassembled WGS sequence"/>
</dbReference>
<name>A0ABN9AGJ6_9NEOB</name>
<dbReference type="PANTHER" id="PTHR41693:SF1">
    <property type="entry name" value="SI:CH211-243A20.3"/>
    <property type="match status" value="1"/>
</dbReference>
<feature type="signal peptide" evidence="3">
    <location>
        <begin position="1"/>
        <end position="19"/>
    </location>
</feature>
<feature type="region of interest" description="Disordered" evidence="2">
    <location>
        <begin position="127"/>
        <end position="148"/>
    </location>
</feature>
<evidence type="ECO:0000313" key="5">
    <source>
        <dbReference type="Proteomes" id="UP001162483"/>
    </source>
</evidence>
<gene>
    <name evidence="4" type="ORF">SPARVUS_LOCUS652481</name>
</gene>
<keyword evidence="5" id="KW-1185">Reference proteome</keyword>
<reference evidence="4" key="1">
    <citation type="submission" date="2023-05" db="EMBL/GenBank/DDBJ databases">
        <authorList>
            <person name="Stuckert A."/>
        </authorList>
    </citation>
    <scope>NUCLEOTIDE SEQUENCE</scope>
</reference>
<evidence type="ECO:0000313" key="4">
    <source>
        <dbReference type="EMBL" id="CAI9534517.1"/>
    </source>
</evidence>
<sequence length="148" mass="17232">MFNRHFLFSTITIFTFVRASNGNKELIDQLEKWNYREGAGKVNILGTRSITGTLEKWGNEIFNEGKDILMYQPQILLPDYTGIRSLSEALDDLLRDVKSLKKRIGELNDRLDGINRAFIRKRLRMAPRNPATNPRTFPQRQRKTYSPS</sequence>
<keyword evidence="1" id="KW-0175">Coiled coil</keyword>
<dbReference type="EMBL" id="CATNWA010000209">
    <property type="protein sequence ID" value="CAI9534517.1"/>
    <property type="molecule type" value="Genomic_DNA"/>
</dbReference>
<evidence type="ECO:0000256" key="2">
    <source>
        <dbReference type="SAM" id="MobiDB-lite"/>
    </source>
</evidence>
<keyword evidence="3" id="KW-0732">Signal</keyword>
<evidence type="ECO:0000256" key="1">
    <source>
        <dbReference type="SAM" id="Coils"/>
    </source>
</evidence>
<accession>A0ABN9AGJ6</accession>
<feature type="chain" id="PRO_5045665763" evidence="3">
    <location>
        <begin position="20"/>
        <end position="148"/>
    </location>
</feature>
<feature type="coiled-coil region" evidence="1">
    <location>
        <begin position="83"/>
        <end position="117"/>
    </location>
</feature>
<comment type="caution">
    <text evidence="4">The sequence shown here is derived from an EMBL/GenBank/DDBJ whole genome shotgun (WGS) entry which is preliminary data.</text>
</comment>
<feature type="compositionally biased region" description="Polar residues" evidence="2">
    <location>
        <begin position="130"/>
        <end position="148"/>
    </location>
</feature>
<dbReference type="PANTHER" id="PTHR41693">
    <property type="entry name" value="HEME-BINDING PROTEIN 1"/>
    <property type="match status" value="1"/>
</dbReference>
<organism evidence="4 5">
    <name type="scientific">Staurois parvus</name>
    <dbReference type="NCBI Taxonomy" id="386267"/>
    <lineage>
        <taxon>Eukaryota</taxon>
        <taxon>Metazoa</taxon>
        <taxon>Chordata</taxon>
        <taxon>Craniata</taxon>
        <taxon>Vertebrata</taxon>
        <taxon>Euteleostomi</taxon>
        <taxon>Amphibia</taxon>
        <taxon>Batrachia</taxon>
        <taxon>Anura</taxon>
        <taxon>Neobatrachia</taxon>
        <taxon>Ranoidea</taxon>
        <taxon>Ranidae</taxon>
        <taxon>Staurois</taxon>
    </lineage>
</organism>
<proteinExistence type="predicted"/>